<feature type="chain" id="PRO_5041233894" description="Transmembrane protein" evidence="2">
    <location>
        <begin position="19"/>
        <end position="329"/>
    </location>
</feature>
<feature type="compositionally biased region" description="Low complexity" evidence="1">
    <location>
        <begin position="117"/>
        <end position="131"/>
    </location>
</feature>
<dbReference type="Proteomes" id="UP001178507">
    <property type="component" value="Unassembled WGS sequence"/>
</dbReference>
<gene>
    <name evidence="3" type="ORF">EVOR1521_LOCUS1471</name>
</gene>
<keyword evidence="4" id="KW-1185">Reference proteome</keyword>
<evidence type="ECO:0008006" key="5">
    <source>
        <dbReference type="Google" id="ProtNLM"/>
    </source>
</evidence>
<evidence type="ECO:0000256" key="2">
    <source>
        <dbReference type="SAM" id="SignalP"/>
    </source>
</evidence>
<proteinExistence type="predicted"/>
<organism evidence="3 4">
    <name type="scientific">Effrenium voratum</name>
    <dbReference type="NCBI Taxonomy" id="2562239"/>
    <lineage>
        <taxon>Eukaryota</taxon>
        <taxon>Sar</taxon>
        <taxon>Alveolata</taxon>
        <taxon>Dinophyceae</taxon>
        <taxon>Suessiales</taxon>
        <taxon>Symbiodiniaceae</taxon>
        <taxon>Effrenium</taxon>
    </lineage>
</organism>
<dbReference type="AlphaFoldDB" id="A0AA36HKU5"/>
<feature type="non-terminal residue" evidence="3">
    <location>
        <position position="329"/>
    </location>
</feature>
<dbReference type="EMBL" id="CAUJNA010000050">
    <property type="protein sequence ID" value="CAJ1371044.1"/>
    <property type="molecule type" value="Genomic_DNA"/>
</dbReference>
<protein>
    <recommendedName>
        <fullName evidence="5">Transmembrane protein</fullName>
    </recommendedName>
</protein>
<feature type="region of interest" description="Disordered" evidence="1">
    <location>
        <begin position="39"/>
        <end position="59"/>
    </location>
</feature>
<feature type="signal peptide" evidence="2">
    <location>
        <begin position="1"/>
        <end position="18"/>
    </location>
</feature>
<feature type="compositionally biased region" description="Basic and acidic residues" evidence="1">
    <location>
        <begin position="282"/>
        <end position="297"/>
    </location>
</feature>
<feature type="region of interest" description="Disordered" evidence="1">
    <location>
        <begin position="161"/>
        <end position="329"/>
    </location>
</feature>
<keyword evidence="2" id="KW-0732">Signal</keyword>
<evidence type="ECO:0000256" key="1">
    <source>
        <dbReference type="SAM" id="MobiDB-lite"/>
    </source>
</evidence>
<comment type="caution">
    <text evidence="3">The sequence shown here is derived from an EMBL/GenBank/DDBJ whole genome shotgun (WGS) entry which is preliminary data.</text>
</comment>
<evidence type="ECO:0000313" key="4">
    <source>
        <dbReference type="Proteomes" id="UP001178507"/>
    </source>
</evidence>
<name>A0AA36HKU5_9DINO</name>
<feature type="compositionally biased region" description="Basic and acidic residues" evidence="1">
    <location>
        <begin position="250"/>
        <end position="263"/>
    </location>
</feature>
<evidence type="ECO:0000313" key="3">
    <source>
        <dbReference type="EMBL" id="CAJ1371044.1"/>
    </source>
</evidence>
<feature type="region of interest" description="Disordered" evidence="1">
    <location>
        <begin position="74"/>
        <end position="147"/>
    </location>
</feature>
<sequence length="329" mass="34602">VWFYASLFLLALLGCGIGARCYVLRRRRKMVEVLPEELEEGRALETEHPAPTILTDSKDSAALRAVADAKSGDNPYLAMAKKNPKKQASRKGSSWEVNDTPREGDDEDTWSEASTPENSDGESSASGSSEEPMVSPRTALAANALQQHAQQFSPDLVAAKALSAHAAGKKRQESDDSAASGALQAHAGLFAERGGSKSSKAREESDDGTASGALQAHAGLFAERGGSKSSKAREESDDGTASGALQAHARLFEGEERESEAKRLAKGGSLASKATAQFGPKPRKEAESSESSERDGDAVGSKQSSKQSSKHSKQSSKHSSAADGADEVR</sequence>
<reference evidence="3" key="1">
    <citation type="submission" date="2023-08" db="EMBL/GenBank/DDBJ databases">
        <authorList>
            <person name="Chen Y."/>
            <person name="Shah S."/>
            <person name="Dougan E. K."/>
            <person name="Thang M."/>
            <person name="Chan C."/>
        </authorList>
    </citation>
    <scope>NUCLEOTIDE SEQUENCE</scope>
</reference>
<accession>A0AA36HKU5</accession>